<name>A0A916VE98_9FIRM</name>
<evidence type="ECO:0000313" key="1">
    <source>
        <dbReference type="EMBL" id="GFO85702.1"/>
    </source>
</evidence>
<protein>
    <recommendedName>
        <fullName evidence="3">DUF4250 domain-containing protein</fullName>
    </recommendedName>
</protein>
<dbReference type="Pfam" id="PF14056">
    <property type="entry name" value="DUF4250"/>
    <property type="match status" value="1"/>
</dbReference>
<dbReference type="Proteomes" id="UP000613208">
    <property type="component" value="Unassembled WGS sequence"/>
</dbReference>
<evidence type="ECO:0000313" key="2">
    <source>
        <dbReference type="Proteomes" id="UP000613208"/>
    </source>
</evidence>
<evidence type="ECO:0008006" key="3">
    <source>
        <dbReference type="Google" id="ProtNLM"/>
    </source>
</evidence>
<organism evidence="1 2">
    <name type="scientific">Anaerostipes butyraticus</name>
    <dbReference type="NCBI Taxonomy" id="645466"/>
    <lineage>
        <taxon>Bacteria</taxon>
        <taxon>Bacillati</taxon>
        <taxon>Bacillota</taxon>
        <taxon>Clostridia</taxon>
        <taxon>Lachnospirales</taxon>
        <taxon>Lachnospiraceae</taxon>
        <taxon>Anaerostipes</taxon>
    </lineage>
</organism>
<accession>A0A916VE98</accession>
<reference evidence="1" key="1">
    <citation type="submission" date="2020-06" db="EMBL/GenBank/DDBJ databases">
        <title>Characterization of fructooligosaccharide metabolism and fructooligosaccharide-degrading enzymes in human commensal butyrate producers.</title>
        <authorList>
            <person name="Tanno H."/>
            <person name="Fujii T."/>
            <person name="Hirano K."/>
            <person name="Maeno S."/>
            <person name="Tonozuka T."/>
            <person name="Sakamoto M."/>
            <person name="Ohkuma M."/>
            <person name="Tochio T."/>
            <person name="Endo A."/>
        </authorList>
    </citation>
    <scope>NUCLEOTIDE SEQUENCE</scope>
    <source>
        <strain evidence="1">JCM 17466</strain>
    </source>
</reference>
<keyword evidence="2" id="KW-1185">Reference proteome</keyword>
<dbReference type="InterPro" id="IPR025346">
    <property type="entry name" value="DUF4250"/>
</dbReference>
<dbReference type="EMBL" id="BLYI01000043">
    <property type="protein sequence ID" value="GFO85702.1"/>
    <property type="molecule type" value="Genomic_DNA"/>
</dbReference>
<dbReference type="RefSeq" id="WP_201311397.1">
    <property type="nucleotide sequence ID" value="NZ_BLYI01000043.1"/>
</dbReference>
<dbReference type="AlphaFoldDB" id="A0A916VE98"/>
<sequence length="57" mass="6794">MLPKDPVMLLSYINTQLRDFYGSYEELCRELDLDGEKIAEQLEAIGYTYEKEINQFR</sequence>
<comment type="caution">
    <text evidence="1">The sequence shown here is derived from an EMBL/GenBank/DDBJ whole genome shotgun (WGS) entry which is preliminary data.</text>
</comment>
<proteinExistence type="predicted"/>
<gene>
    <name evidence="1" type="ORF">ANBU17_20490</name>
</gene>